<protein>
    <submittedName>
        <fullName evidence="1">Uncharacterized protein</fullName>
    </submittedName>
</protein>
<dbReference type="AlphaFoldDB" id="A0A182FYN7"/>
<dbReference type="Proteomes" id="UP000069272">
    <property type="component" value="Chromosome 2L"/>
</dbReference>
<sequence>MFVFLSGSKGIRRGISTKMDKNPTLPKGTLAFPGESMKVSRPTSIKNVSLNIHDIFFCTDM</sequence>
<proteinExistence type="predicted"/>
<accession>A0A182FYN7</accession>
<dbReference type="EnsemblMetazoa" id="AALB014722-RA">
    <property type="protein sequence ID" value="AALB014722-PA"/>
    <property type="gene ID" value="AALB014722"/>
</dbReference>
<reference evidence="1 2" key="1">
    <citation type="journal article" date="2017" name="G3 (Bethesda)">
        <title>The Physical Genome Mapping of Anopheles albimanus Corrected Scaffold Misassemblies and Identified Interarm Rearrangements in Genus Anopheles.</title>
        <authorList>
            <person name="Artemov G.N."/>
            <person name="Peery A.N."/>
            <person name="Jiang X."/>
            <person name="Tu Z."/>
            <person name="Stegniy V.N."/>
            <person name="Sharakhova M.V."/>
            <person name="Sharakhov I.V."/>
        </authorList>
    </citation>
    <scope>NUCLEOTIDE SEQUENCE [LARGE SCALE GENOMIC DNA]</scope>
    <source>
        <strain evidence="1 2">ALBI9_A</strain>
    </source>
</reference>
<dbReference type="VEuPathDB" id="VectorBase:AALB014722"/>
<keyword evidence="2" id="KW-1185">Reference proteome</keyword>
<name>A0A182FYN7_ANOAL</name>
<organism evidence="1 2">
    <name type="scientific">Anopheles albimanus</name>
    <name type="common">New world malaria mosquito</name>
    <dbReference type="NCBI Taxonomy" id="7167"/>
    <lineage>
        <taxon>Eukaryota</taxon>
        <taxon>Metazoa</taxon>
        <taxon>Ecdysozoa</taxon>
        <taxon>Arthropoda</taxon>
        <taxon>Hexapoda</taxon>
        <taxon>Insecta</taxon>
        <taxon>Pterygota</taxon>
        <taxon>Neoptera</taxon>
        <taxon>Endopterygota</taxon>
        <taxon>Diptera</taxon>
        <taxon>Nematocera</taxon>
        <taxon>Culicoidea</taxon>
        <taxon>Culicidae</taxon>
        <taxon>Anophelinae</taxon>
        <taxon>Anopheles</taxon>
    </lineage>
</organism>
<reference evidence="1" key="2">
    <citation type="submission" date="2022-08" db="UniProtKB">
        <authorList>
            <consortium name="EnsemblMetazoa"/>
        </authorList>
    </citation>
    <scope>IDENTIFICATION</scope>
    <source>
        <strain evidence="1">STECLA/ALBI9_A</strain>
    </source>
</reference>
<evidence type="ECO:0000313" key="2">
    <source>
        <dbReference type="Proteomes" id="UP000069272"/>
    </source>
</evidence>
<evidence type="ECO:0000313" key="1">
    <source>
        <dbReference type="EnsemblMetazoa" id="AALB014722-PA"/>
    </source>
</evidence>